<dbReference type="EMBL" id="CP157483">
    <property type="protein sequence ID" value="XBO42050.1"/>
    <property type="molecule type" value="Genomic_DNA"/>
</dbReference>
<feature type="region of interest" description="Disordered" evidence="1">
    <location>
        <begin position="51"/>
        <end position="74"/>
    </location>
</feature>
<dbReference type="AlphaFoldDB" id="A0AAU7JPF4"/>
<protein>
    <submittedName>
        <fullName evidence="2">Uncharacterized protein</fullName>
    </submittedName>
</protein>
<name>A0AAU7JPF4_9MICO</name>
<sequence length="113" mass="12463">MPEPVELPVMNVAQRQSWHALMELYQRISSNWALIGGQLVHLHCAERGVSPTRPTNDADAVVGSRLPGGRPVEKGPNRLRKMLLACRDDSAAMSLENAAEALVRLERAAKLDR</sequence>
<accession>A0AAU7JPF4</accession>
<reference evidence="2" key="1">
    <citation type="submission" date="2024-05" db="EMBL/GenBank/DDBJ databases">
        <authorList>
            <person name="Kim S."/>
            <person name="Heo J."/>
            <person name="Choi H."/>
            <person name="Choi Y."/>
            <person name="Kwon S.-W."/>
            <person name="Kim Y."/>
        </authorList>
    </citation>
    <scope>NUCLEOTIDE SEQUENCE</scope>
    <source>
        <strain evidence="2">KACC 23699</strain>
    </source>
</reference>
<evidence type="ECO:0000313" key="2">
    <source>
        <dbReference type="EMBL" id="XBO42050.1"/>
    </source>
</evidence>
<evidence type="ECO:0000256" key="1">
    <source>
        <dbReference type="SAM" id="MobiDB-lite"/>
    </source>
</evidence>
<gene>
    <name evidence="2" type="ORF">ABEG17_10640</name>
</gene>
<organism evidence="2">
    <name type="scientific">Pedococcus sp. KACC 23699</name>
    <dbReference type="NCBI Taxonomy" id="3149228"/>
    <lineage>
        <taxon>Bacteria</taxon>
        <taxon>Bacillati</taxon>
        <taxon>Actinomycetota</taxon>
        <taxon>Actinomycetes</taxon>
        <taxon>Micrococcales</taxon>
        <taxon>Intrasporangiaceae</taxon>
        <taxon>Pedococcus</taxon>
    </lineage>
</organism>
<dbReference type="RefSeq" id="WP_406829454.1">
    <property type="nucleotide sequence ID" value="NZ_CP157483.1"/>
</dbReference>
<proteinExistence type="predicted"/>